<proteinExistence type="predicted"/>
<organism evidence="2 3">
    <name type="scientific">Nocardia higoensis</name>
    <dbReference type="NCBI Taxonomy" id="228599"/>
    <lineage>
        <taxon>Bacteria</taxon>
        <taxon>Bacillati</taxon>
        <taxon>Actinomycetota</taxon>
        <taxon>Actinomycetes</taxon>
        <taxon>Mycobacteriales</taxon>
        <taxon>Nocardiaceae</taxon>
        <taxon>Nocardia</taxon>
    </lineage>
</organism>
<keyword evidence="1" id="KW-0812">Transmembrane</keyword>
<keyword evidence="3" id="KW-1185">Reference proteome</keyword>
<sequence length="92" mass="10077">MSDTGVYYEEANARRAPHDPLNLCVYATVALLTWLIGPLALTGFAALGFLAYLRARREGLLRSKCWLRDTRLVLAYLAALVVVGVLASTPLL</sequence>
<keyword evidence="1" id="KW-1133">Transmembrane helix</keyword>
<keyword evidence="1" id="KW-0472">Membrane</keyword>
<feature type="transmembrane region" description="Helical" evidence="1">
    <location>
        <begin position="25"/>
        <end position="53"/>
    </location>
</feature>
<name>A0ABS0D4V1_9NOCA</name>
<protein>
    <recommendedName>
        <fullName evidence="4">DUF4190 domain-containing protein</fullName>
    </recommendedName>
</protein>
<evidence type="ECO:0000313" key="2">
    <source>
        <dbReference type="EMBL" id="MBF6353505.1"/>
    </source>
</evidence>
<evidence type="ECO:0008006" key="4">
    <source>
        <dbReference type="Google" id="ProtNLM"/>
    </source>
</evidence>
<comment type="caution">
    <text evidence="2">The sequence shown here is derived from an EMBL/GenBank/DDBJ whole genome shotgun (WGS) entry which is preliminary data.</text>
</comment>
<dbReference type="RefSeq" id="WP_195000399.1">
    <property type="nucleotide sequence ID" value="NZ_JADLQN010000001.1"/>
</dbReference>
<feature type="transmembrane region" description="Helical" evidence="1">
    <location>
        <begin position="73"/>
        <end position="91"/>
    </location>
</feature>
<dbReference type="EMBL" id="JADLQN010000001">
    <property type="protein sequence ID" value="MBF6353505.1"/>
    <property type="molecule type" value="Genomic_DNA"/>
</dbReference>
<accession>A0ABS0D4V1</accession>
<evidence type="ECO:0000313" key="3">
    <source>
        <dbReference type="Proteomes" id="UP000707731"/>
    </source>
</evidence>
<gene>
    <name evidence="2" type="ORF">IU449_02900</name>
</gene>
<reference evidence="2 3" key="1">
    <citation type="submission" date="2020-10" db="EMBL/GenBank/DDBJ databases">
        <title>Identification of Nocardia species via Next-generation sequencing and recognition of intraspecies genetic diversity.</title>
        <authorList>
            <person name="Li P."/>
            <person name="Li P."/>
            <person name="Lu B."/>
        </authorList>
    </citation>
    <scope>NUCLEOTIDE SEQUENCE [LARGE SCALE GENOMIC DNA]</scope>
    <source>
        <strain evidence="2 3">BJ06-0143</strain>
    </source>
</reference>
<evidence type="ECO:0000256" key="1">
    <source>
        <dbReference type="SAM" id="Phobius"/>
    </source>
</evidence>
<dbReference type="Proteomes" id="UP000707731">
    <property type="component" value="Unassembled WGS sequence"/>
</dbReference>